<organism evidence="2">
    <name type="scientific">Lygus hesperus</name>
    <name type="common">Western plant bug</name>
    <dbReference type="NCBI Taxonomy" id="30085"/>
    <lineage>
        <taxon>Eukaryota</taxon>
        <taxon>Metazoa</taxon>
        <taxon>Ecdysozoa</taxon>
        <taxon>Arthropoda</taxon>
        <taxon>Hexapoda</taxon>
        <taxon>Insecta</taxon>
        <taxon>Pterygota</taxon>
        <taxon>Neoptera</taxon>
        <taxon>Paraneoptera</taxon>
        <taxon>Hemiptera</taxon>
        <taxon>Heteroptera</taxon>
        <taxon>Panheteroptera</taxon>
        <taxon>Cimicomorpha</taxon>
        <taxon>Miridae</taxon>
        <taxon>Mirini</taxon>
        <taxon>Lygus</taxon>
    </lineage>
</organism>
<protein>
    <submittedName>
        <fullName evidence="2">High mobility group protein 20A</fullName>
    </submittedName>
</protein>
<gene>
    <name evidence="2" type="primary">HMG20A_0</name>
    <name evidence="2" type="ORF">CM83_14403</name>
</gene>
<sequence>MSLGVSIGREQNAVSKNFCGNDPHFGDSHQSTNSILDPVGYADHEESSLHTHPGQASQYFTRQHSSSLIRAKTSQSRTPNKYESDYVTWYSDDNIAVNQTGYETQGFTEYGNMMPPYYASERKYIELWVQCPGQPGIDSCEHLSQPICYTECYEPATNSRESLDWENNEWVYEDGSSRNANTQVCCLGSSENHEEQQYGEFHIDCELSNSKTCDSLSFNVADIQNWTEESLHHVTADTKYEEVEARMLNSEFNGRVDNGEITEHVTESVSFSSESIKIEVLNRKSSLDFSQILDL</sequence>
<accession>A0A0A9WCR9</accession>
<evidence type="ECO:0000313" key="2">
    <source>
        <dbReference type="EMBL" id="JAG05584.1"/>
    </source>
</evidence>
<dbReference type="EMBL" id="GBHO01038020">
    <property type="protein sequence ID" value="JAG05584.1"/>
    <property type="molecule type" value="Transcribed_RNA"/>
</dbReference>
<dbReference type="AlphaFoldDB" id="A0A0A9WCR9"/>
<feature type="region of interest" description="Disordered" evidence="1">
    <location>
        <begin position="18"/>
        <end position="38"/>
    </location>
</feature>
<evidence type="ECO:0000256" key="1">
    <source>
        <dbReference type="SAM" id="MobiDB-lite"/>
    </source>
</evidence>
<reference evidence="2" key="1">
    <citation type="journal article" date="2014" name="PLoS ONE">
        <title>Transcriptome-Based Identification of ABC Transporters in the Western Tarnished Plant Bug Lygus hesperus.</title>
        <authorList>
            <person name="Hull J.J."/>
            <person name="Chaney K."/>
            <person name="Geib S.M."/>
            <person name="Fabrick J.A."/>
            <person name="Brent C.S."/>
            <person name="Walsh D."/>
            <person name="Lavine L.C."/>
        </authorList>
    </citation>
    <scope>NUCLEOTIDE SEQUENCE</scope>
</reference>
<reference evidence="2" key="2">
    <citation type="submission" date="2014-07" db="EMBL/GenBank/DDBJ databases">
        <authorList>
            <person name="Hull J."/>
        </authorList>
    </citation>
    <scope>NUCLEOTIDE SEQUENCE</scope>
</reference>
<name>A0A0A9WCR9_LYGHE</name>
<proteinExistence type="predicted"/>